<organism evidence="1">
    <name type="scientific">Eucalyptus grandis</name>
    <name type="common">Flooded gum</name>
    <dbReference type="NCBI Taxonomy" id="71139"/>
    <lineage>
        <taxon>Eukaryota</taxon>
        <taxon>Viridiplantae</taxon>
        <taxon>Streptophyta</taxon>
        <taxon>Embryophyta</taxon>
        <taxon>Tracheophyta</taxon>
        <taxon>Spermatophyta</taxon>
        <taxon>Magnoliopsida</taxon>
        <taxon>eudicotyledons</taxon>
        <taxon>Gunneridae</taxon>
        <taxon>Pentapetalae</taxon>
        <taxon>rosids</taxon>
        <taxon>malvids</taxon>
        <taxon>Myrtales</taxon>
        <taxon>Myrtaceae</taxon>
        <taxon>Myrtoideae</taxon>
        <taxon>Eucalypteae</taxon>
        <taxon>Eucalyptus</taxon>
    </lineage>
</organism>
<protein>
    <submittedName>
        <fullName evidence="1">Uncharacterized protein</fullName>
    </submittedName>
</protein>
<proteinExistence type="predicted"/>
<dbReference type="Gramene" id="KCW86928">
    <property type="protein sequence ID" value="KCW86928"/>
    <property type="gene ID" value="EUGRSUZ_B03501"/>
</dbReference>
<reference evidence="1" key="1">
    <citation type="submission" date="2013-07" db="EMBL/GenBank/DDBJ databases">
        <title>The genome of Eucalyptus grandis.</title>
        <authorList>
            <person name="Schmutz J."/>
            <person name="Hayes R."/>
            <person name="Myburg A."/>
            <person name="Tuskan G."/>
            <person name="Grattapaglia D."/>
            <person name="Rokhsar D.S."/>
        </authorList>
    </citation>
    <scope>NUCLEOTIDE SEQUENCE</scope>
    <source>
        <tissue evidence="1">Leaf extractions</tissue>
    </source>
</reference>
<dbReference type="InParanoid" id="A0A059D895"/>
<sequence>MIPGQELYEKRIVIIAIGFENSIKLAGPSSFTFSSKFCCPVKMKVHRLDIKYGLNSECLRPLPFFFWVPQVLPNENEN</sequence>
<accession>A0A059D895</accession>
<evidence type="ECO:0000313" key="1">
    <source>
        <dbReference type="EMBL" id="KCW86928.1"/>
    </source>
</evidence>
<dbReference type="EMBL" id="KK198754">
    <property type="protein sequence ID" value="KCW86928.1"/>
    <property type="molecule type" value="Genomic_DNA"/>
</dbReference>
<gene>
    <name evidence="1" type="ORF">EUGRSUZ_B03501</name>
</gene>
<name>A0A059D895_EUCGR</name>
<dbReference type="AlphaFoldDB" id="A0A059D895"/>